<dbReference type="EMBL" id="BARU01018127">
    <property type="protein sequence ID" value="GAH52822.1"/>
    <property type="molecule type" value="Genomic_DNA"/>
</dbReference>
<feature type="non-terminal residue" evidence="1">
    <location>
        <position position="1"/>
    </location>
</feature>
<comment type="caution">
    <text evidence="1">The sequence shown here is derived from an EMBL/GenBank/DDBJ whole genome shotgun (WGS) entry which is preliminary data.</text>
</comment>
<evidence type="ECO:0000313" key="1">
    <source>
        <dbReference type="EMBL" id="GAH52822.1"/>
    </source>
</evidence>
<name>X1G6D9_9ZZZZ</name>
<sequence>SSFSFDVDLRYVGGEESQLFDLSAEGPSGWLVRVQQTVAGTKELPAVVLDPTQTYAGEKVVVIAIPPYWVITEPGDYNIEVAARSKETEKRIANATQKPP</sequence>
<proteinExistence type="predicted"/>
<dbReference type="AlphaFoldDB" id="X1G6D9"/>
<organism evidence="1">
    <name type="scientific">marine sediment metagenome</name>
    <dbReference type="NCBI Taxonomy" id="412755"/>
    <lineage>
        <taxon>unclassified sequences</taxon>
        <taxon>metagenomes</taxon>
        <taxon>ecological metagenomes</taxon>
    </lineage>
</organism>
<reference evidence="1" key="1">
    <citation type="journal article" date="2014" name="Front. Microbiol.">
        <title>High frequency of phylogenetically diverse reductive dehalogenase-homologous genes in deep subseafloor sedimentary metagenomes.</title>
        <authorList>
            <person name="Kawai M."/>
            <person name="Futagami T."/>
            <person name="Toyoda A."/>
            <person name="Takaki Y."/>
            <person name="Nishi S."/>
            <person name="Hori S."/>
            <person name="Arai W."/>
            <person name="Tsubouchi T."/>
            <person name="Morono Y."/>
            <person name="Uchiyama I."/>
            <person name="Ito T."/>
            <person name="Fujiyama A."/>
            <person name="Inagaki F."/>
            <person name="Takami H."/>
        </authorList>
    </citation>
    <scope>NUCLEOTIDE SEQUENCE</scope>
    <source>
        <strain evidence="1">Expedition CK06-06</strain>
    </source>
</reference>
<gene>
    <name evidence="1" type="ORF">S03H2_29994</name>
</gene>
<accession>X1G6D9</accession>
<protein>
    <submittedName>
        <fullName evidence="1">Uncharacterized protein</fullName>
    </submittedName>
</protein>